<evidence type="ECO:0000256" key="5">
    <source>
        <dbReference type="ARBA" id="ARBA00023242"/>
    </source>
</evidence>
<dbReference type="Proteomes" id="UP000034112">
    <property type="component" value="Unassembled WGS sequence"/>
</dbReference>
<keyword evidence="2" id="KW-0479">Metal-binding</keyword>
<dbReference type="PANTHER" id="PTHR47338:SF20">
    <property type="entry name" value="ZN(II)2CYS6 TRANSCRIPTION FACTOR (EUROFUNG)"/>
    <property type="match status" value="1"/>
</dbReference>
<dbReference type="GO" id="GO:0003677">
    <property type="term" value="F:DNA binding"/>
    <property type="evidence" value="ECO:0007669"/>
    <property type="project" value="InterPro"/>
</dbReference>
<evidence type="ECO:0000256" key="4">
    <source>
        <dbReference type="ARBA" id="ARBA00023163"/>
    </source>
</evidence>
<sequence>MFAVSKVKEAMRPREAPMLCIYGRECVYTGTVGIVGNEQAPITLALSQSPSKAAQENEESFPVVFFLDSVLFQRSLNRLPELELSLGDPLLSYIGHDASDRAFVGSYFASIHPAIPFLSKRGFKERVLNPLAPQRPVNTLLVASMKLLATPLEDEGPRSGAYYAIKNSLLEAEHSSVLELRVLQAIILVAVYEIGHSIYPAAYLTVGYCIRYGTALGIHRAVEQYSEETFSITESEERRRSWWTILVLDRFISLGSADRAFLTPDPSGNSLLPIDDAIWEENGETDAPVRRLFEPPTTSMGRFSLTAQAAVLLGRVFRSIHEFPVSEEFWQNDVKVLDNTLVALTNVSLEEGRFRGIAVCSPSTICYRYAPGKKPLASTDNFISQDFKHEIAVGMLGLANTIIATNSCAAEEITPLCLEAIYRGAVLYAQEYSRRGDPSTAASCNAIKDALSIISKRWRAAGKSLTYFI</sequence>
<feature type="domain" description="Xylanolytic transcriptional activator regulatory" evidence="6">
    <location>
        <begin position="202"/>
        <end position="279"/>
    </location>
</feature>
<organism evidence="7 8">
    <name type="scientific">Trichoderma harzianum</name>
    <name type="common">Hypocrea lixii</name>
    <dbReference type="NCBI Taxonomy" id="5544"/>
    <lineage>
        <taxon>Eukaryota</taxon>
        <taxon>Fungi</taxon>
        <taxon>Dikarya</taxon>
        <taxon>Ascomycota</taxon>
        <taxon>Pezizomycotina</taxon>
        <taxon>Sordariomycetes</taxon>
        <taxon>Hypocreomycetidae</taxon>
        <taxon>Hypocreales</taxon>
        <taxon>Hypocreaceae</taxon>
        <taxon>Trichoderma</taxon>
    </lineage>
</organism>
<gene>
    <name evidence="7" type="ORF">THAR02_08028</name>
</gene>
<dbReference type="InterPro" id="IPR007219">
    <property type="entry name" value="XnlR_reg_dom"/>
</dbReference>
<comment type="subcellular location">
    <subcellularLocation>
        <location evidence="1">Nucleus</location>
    </subcellularLocation>
</comment>
<name>A0A0F9X5I4_TRIHA</name>
<dbReference type="GO" id="GO:0006351">
    <property type="term" value="P:DNA-templated transcription"/>
    <property type="evidence" value="ECO:0007669"/>
    <property type="project" value="InterPro"/>
</dbReference>
<dbReference type="EMBL" id="JOKZ01000293">
    <property type="protein sequence ID" value="KKO99864.1"/>
    <property type="molecule type" value="Genomic_DNA"/>
</dbReference>
<dbReference type="AlphaFoldDB" id="A0A0F9X5I4"/>
<dbReference type="OMA" id="IDDAIWE"/>
<proteinExistence type="predicted"/>
<protein>
    <recommendedName>
        <fullName evidence="6">Xylanolytic transcriptional activator regulatory domain-containing protein</fullName>
    </recommendedName>
</protein>
<keyword evidence="5" id="KW-0539">Nucleus</keyword>
<keyword evidence="4" id="KW-0804">Transcription</keyword>
<evidence type="ECO:0000259" key="6">
    <source>
        <dbReference type="SMART" id="SM00906"/>
    </source>
</evidence>
<dbReference type="CDD" id="cd12148">
    <property type="entry name" value="fungal_TF_MHR"/>
    <property type="match status" value="1"/>
</dbReference>
<evidence type="ECO:0000256" key="3">
    <source>
        <dbReference type="ARBA" id="ARBA00023015"/>
    </source>
</evidence>
<keyword evidence="3" id="KW-0805">Transcription regulation</keyword>
<accession>A0A0F9X5I4</accession>
<evidence type="ECO:0000256" key="1">
    <source>
        <dbReference type="ARBA" id="ARBA00004123"/>
    </source>
</evidence>
<dbReference type="Pfam" id="PF04082">
    <property type="entry name" value="Fungal_trans"/>
    <property type="match status" value="1"/>
</dbReference>
<dbReference type="GO" id="GO:0008270">
    <property type="term" value="F:zinc ion binding"/>
    <property type="evidence" value="ECO:0007669"/>
    <property type="project" value="InterPro"/>
</dbReference>
<comment type="caution">
    <text evidence="7">The sequence shown here is derived from an EMBL/GenBank/DDBJ whole genome shotgun (WGS) entry which is preliminary data.</text>
</comment>
<dbReference type="SMART" id="SM00906">
    <property type="entry name" value="Fungal_trans"/>
    <property type="match status" value="1"/>
</dbReference>
<evidence type="ECO:0000313" key="8">
    <source>
        <dbReference type="Proteomes" id="UP000034112"/>
    </source>
</evidence>
<reference evidence="8" key="1">
    <citation type="journal article" date="2015" name="Genome Announc.">
        <title>Draft whole-genome sequence of the biocontrol agent Trichoderma harzianum T6776.</title>
        <authorList>
            <person name="Baroncelli R."/>
            <person name="Piaggeschi G."/>
            <person name="Fiorini L."/>
            <person name="Bertolini E."/>
            <person name="Zapparata A."/>
            <person name="Pe M.E."/>
            <person name="Sarrocco S."/>
            <person name="Vannacci G."/>
        </authorList>
    </citation>
    <scope>NUCLEOTIDE SEQUENCE [LARGE SCALE GENOMIC DNA]</scope>
    <source>
        <strain evidence="8">T6776</strain>
    </source>
</reference>
<evidence type="ECO:0000313" key="7">
    <source>
        <dbReference type="EMBL" id="KKO99864.1"/>
    </source>
</evidence>
<dbReference type="OrthoDB" id="1274115at2759"/>
<dbReference type="PANTHER" id="PTHR47338">
    <property type="entry name" value="ZN(II)2CYS6 TRANSCRIPTION FACTOR (EUROFUNG)-RELATED"/>
    <property type="match status" value="1"/>
</dbReference>
<dbReference type="GO" id="GO:0005634">
    <property type="term" value="C:nucleus"/>
    <property type="evidence" value="ECO:0007669"/>
    <property type="project" value="UniProtKB-SubCell"/>
</dbReference>
<dbReference type="InterPro" id="IPR050815">
    <property type="entry name" value="TF_fung"/>
</dbReference>
<evidence type="ECO:0000256" key="2">
    <source>
        <dbReference type="ARBA" id="ARBA00022723"/>
    </source>
</evidence>
<dbReference type="GO" id="GO:0000981">
    <property type="term" value="F:DNA-binding transcription factor activity, RNA polymerase II-specific"/>
    <property type="evidence" value="ECO:0007669"/>
    <property type="project" value="InterPro"/>
</dbReference>